<dbReference type="EMBL" id="JBHUKR010000007">
    <property type="protein sequence ID" value="MFD2417584.1"/>
    <property type="molecule type" value="Genomic_DNA"/>
</dbReference>
<keyword evidence="1" id="KW-1133">Transmembrane helix</keyword>
<feature type="transmembrane region" description="Helical" evidence="1">
    <location>
        <begin position="38"/>
        <end position="60"/>
    </location>
</feature>
<gene>
    <name evidence="2" type="ORF">ACFSXZ_14740</name>
</gene>
<evidence type="ECO:0000313" key="2">
    <source>
        <dbReference type="EMBL" id="MFD2417584.1"/>
    </source>
</evidence>
<organism evidence="2 3">
    <name type="scientific">Amycolatopsis pigmentata</name>
    <dbReference type="NCBI Taxonomy" id="450801"/>
    <lineage>
        <taxon>Bacteria</taxon>
        <taxon>Bacillati</taxon>
        <taxon>Actinomycetota</taxon>
        <taxon>Actinomycetes</taxon>
        <taxon>Pseudonocardiales</taxon>
        <taxon>Pseudonocardiaceae</taxon>
        <taxon>Amycolatopsis</taxon>
    </lineage>
</organism>
<dbReference type="Proteomes" id="UP001597417">
    <property type="component" value="Unassembled WGS sequence"/>
</dbReference>
<dbReference type="InterPro" id="IPR049790">
    <property type="entry name" value="Rv3655c/TadE"/>
</dbReference>
<dbReference type="RefSeq" id="WP_378265463.1">
    <property type="nucleotide sequence ID" value="NZ_JBHUKR010000007.1"/>
</dbReference>
<sequence>MSEQVERVSAVSVRACPGGRPPGRWARASERGAVTVEAAIVLCALTVVFGLLLGGVLVFAGQFRCADAAREAARLIARGQRALAERAVEQMAPNGARLVVETEGEDVRVEVRAEPVGGLLPGVRLRAEAHAMLEPGVADANG</sequence>
<keyword evidence="3" id="KW-1185">Reference proteome</keyword>
<reference evidence="3" key="1">
    <citation type="journal article" date="2019" name="Int. J. Syst. Evol. Microbiol.">
        <title>The Global Catalogue of Microorganisms (GCM) 10K type strain sequencing project: providing services to taxonomists for standard genome sequencing and annotation.</title>
        <authorList>
            <consortium name="The Broad Institute Genomics Platform"/>
            <consortium name="The Broad Institute Genome Sequencing Center for Infectious Disease"/>
            <person name="Wu L."/>
            <person name="Ma J."/>
        </authorList>
    </citation>
    <scope>NUCLEOTIDE SEQUENCE [LARGE SCALE GENOMIC DNA]</scope>
    <source>
        <strain evidence="3">CGMCC 4.7645</strain>
    </source>
</reference>
<keyword evidence="1" id="KW-0812">Transmembrane</keyword>
<accession>A0ABW5FTQ9</accession>
<protein>
    <submittedName>
        <fullName evidence="2">TadE family type IV pilus minor pilin</fullName>
    </submittedName>
</protein>
<proteinExistence type="predicted"/>
<evidence type="ECO:0000313" key="3">
    <source>
        <dbReference type="Proteomes" id="UP001597417"/>
    </source>
</evidence>
<keyword evidence="1" id="KW-0472">Membrane</keyword>
<name>A0ABW5FTQ9_9PSEU</name>
<dbReference type="NCBIfam" id="NF041390">
    <property type="entry name" value="TadE_Rv3655c"/>
    <property type="match status" value="1"/>
</dbReference>
<evidence type="ECO:0000256" key="1">
    <source>
        <dbReference type="SAM" id="Phobius"/>
    </source>
</evidence>
<comment type="caution">
    <text evidence="2">The sequence shown here is derived from an EMBL/GenBank/DDBJ whole genome shotgun (WGS) entry which is preliminary data.</text>
</comment>